<dbReference type="Proteomes" id="UP000448292">
    <property type="component" value="Unassembled WGS sequence"/>
</dbReference>
<feature type="transmembrane region" description="Helical" evidence="8">
    <location>
        <begin position="228"/>
        <end position="250"/>
    </location>
</feature>
<feature type="transmembrane region" description="Helical" evidence="8">
    <location>
        <begin position="270"/>
        <end position="289"/>
    </location>
</feature>
<comment type="caution">
    <text evidence="9">The sequence shown here is derived from an EMBL/GenBank/DDBJ whole genome shotgun (WGS) entry which is preliminary data.</text>
</comment>
<evidence type="ECO:0000256" key="3">
    <source>
        <dbReference type="ARBA" id="ARBA00022676"/>
    </source>
</evidence>
<keyword evidence="10" id="KW-1185">Reference proteome</keyword>
<evidence type="ECO:0000256" key="7">
    <source>
        <dbReference type="ARBA" id="ARBA00023136"/>
    </source>
</evidence>
<name>A0A7M3MB74_9BACT</name>
<dbReference type="RefSeq" id="WP_144304427.1">
    <property type="nucleotide sequence ID" value="NZ_QMIE01000021.1"/>
</dbReference>
<accession>A0A7M3MB74</accession>
<evidence type="ECO:0000256" key="1">
    <source>
        <dbReference type="ARBA" id="ARBA00004651"/>
    </source>
</evidence>
<evidence type="ECO:0000313" key="9">
    <source>
        <dbReference type="EMBL" id="TVM14706.1"/>
    </source>
</evidence>
<keyword evidence="3" id="KW-0328">Glycosyltransferase</keyword>
<keyword evidence="5 8" id="KW-0812">Transmembrane</keyword>
<dbReference type="EMBL" id="QMIE01000021">
    <property type="protein sequence ID" value="TVM14706.1"/>
    <property type="molecule type" value="Genomic_DNA"/>
</dbReference>
<protein>
    <submittedName>
        <fullName evidence="9">Glycosyltransferase</fullName>
    </submittedName>
</protein>
<dbReference type="OrthoDB" id="5440272at2"/>
<evidence type="ECO:0000256" key="8">
    <source>
        <dbReference type="SAM" id="Phobius"/>
    </source>
</evidence>
<reference evidence="9 10" key="1">
    <citation type="submission" date="2018-06" db="EMBL/GenBank/DDBJ databases">
        <title>Complete genome of Desulfovibrio indonesiensis P37SLT.</title>
        <authorList>
            <person name="Crispim J.S."/>
            <person name="Vidigal P.M.P."/>
            <person name="Silva L.C.F."/>
            <person name="Laguardia C.N."/>
            <person name="Araujo L.C."/>
            <person name="Dias R.S."/>
            <person name="Sousa M.P."/>
            <person name="Paula S.O."/>
            <person name="Silva C."/>
        </authorList>
    </citation>
    <scope>NUCLEOTIDE SEQUENCE [LARGE SCALE GENOMIC DNA]</scope>
    <source>
        <strain evidence="9 10">P37SLT</strain>
    </source>
</reference>
<dbReference type="GO" id="GO:0016763">
    <property type="term" value="F:pentosyltransferase activity"/>
    <property type="evidence" value="ECO:0007669"/>
    <property type="project" value="TreeGrafter"/>
</dbReference>
<proteinExistence type="predicted"/>
<comment type="subcellular location">
    <subcellularLocation>
        <location evidence="1">Cell membrane</location>
        <topology evidence="1">Multi-pass membrane protein</topology>
    </subcellularLocation>
</comment>
<dbReference type="PANTHER" id="PTHR33908:SF11">
    <property type="entry name" value="MEMBRANE PROTEIN"/>
    <property type="match status" value="1"/>
</dbReference>
<feature type="transmembrane region" description="Helical" evidence="8">
    <location>
        <begin position="139"/>
        <end position="157"/>
    </location>
</feature>
<dbReference type="InterPro" id="IPR050297">
    <property type="entry name" value="LipidA_mod_glycosyltrf_83"/>
</dbReference>
<dbReference type="GO" id="GO:0005886">
    <property type="term" value="C:plasma membrane"/>
    <property type="evidence" value="ECO:0007669"/>
    <property type="project" value="UniProtKB-SubCell"/>
</dbReference>
<dbReference type="GO" id="GO:0009103">
    <property type="term" value="P:lipopolysaccharide biosynthetic process"/>
    <property type="evidence" value="ECO:0007669"/>
    <property type="project" value="UniProtKB-ARBA"/>
</dbReference>
<keyword evidence="4 9" id="KW-0808">Transferase</keyword>
<evidence type="ECO:0000256" key="4">
    <source>
        <dbReference type="ARBA" id="ARBA00022679"/>
    </source>
</evidence>
<organism evidence="9 10">
    <name type="scientific">Oceanidesulfovibrio indonesiensis</name>
    <dbReference type="NCBI Taxonomy" id="54767"/>
    <lineage>
        <taxon>Bacteria</taxon>
        <taxon>Pseudomonadati</taxon>
        <taxon>Thermodesulfobacteriota</taxon>
        <taxon>Desulfovibrionia</taxon>
        <taxon>Desulfovibrionales</taxon>
        <taxon>Desulfovibrionaceae</taxon>
        <taxon>Oceanidesulfovibrio</taxon>
    </lineage>
</organism>
<dbReference type="PANTHER" id="PTHR33908">
    <property type="entry name" value="MANNOSYLTRANSFERASE YKCB-RELATED"/>
    <property type="match status" value="1"/>
</dbReference>
<feature type="transmembrane region" description="Helical" evidence="8">
    <location>
        <begin position="309"/>
        <end position="328"/>
    </location>
</feature>
<feature type="transmembrane region" description="Helical" evidence="8">
    <location>
        <begin position="358"/>
        <end position="376"/>
    </location>
</feature>
<keyword evidence="6 8" id="KW-1133">Transmembrane helix</keyword>
<keyword evidence="7 8" id="KW-0472">Membrane</keyword>
<feature type="transmembrane region" description="Helical" evidence="8">
    <location>
        <begin position="201"/>
        <end position="221"/>
    </location>
</feature>
<feature type="transmembrane region" description="Helical" evidence="8">
    <location>
        <begin position="334"/>
        <end position="351"/>
    </location>
</feature>
<evidence type="ECO:0000256" key="5">
    <source>
        <dbReference type="ARBA" id="ARBA00022692"/>
    </source>
</evidence>
<feature type="transmembrane region" description="Helical" evidence="8">
    <location>
        <begin position="114"/>
        <end position="133"/>
    </location>
</feature>
<gene>
    <name evidence="9" type="ORF">DPQ33_17010</name>
</gene>
<evidence type="ECO:0000313" key="10">
    <source>
        <dbReference type="Proteomes" id="UP000448292"/>
    </source>
</evidence>
<keyword evidence="2" id="KW-1003">Cell membrane</keyword>
<evidence type="ECO:0000256" key="6">
    <source>
        <dbReference type="ARBA" id="ARBA00022989"/>
    </source>
</evidence>
<evidence type="ECO:0000256" key="2">
    <source>
        <dbReference type="ARBA" id="ARBA00022475"/>
    </source>
</evidence>
<feature type="transmembrane region" description="Helical" evidence="8">
    <location>
        <begin position="21"/>
        <end position="38"/>
    </location>
</feature>
<dbReference type="AlphaFoldDB" id="A0A7M3MB74"/>
<sequence>MNPDTQSSRTSIISSFLKDPVFLAILLVGSFMLLYQLGARPFWQDEAETACLAKNVLKYSVPKATDGVNIVSQEEGREFGEDMLWTWSPWLQIYVSALGQWIGGSTTLAGRLPFALVAILVLVVTFLMIRWYFPAREDRWLAILATLFLAACVPYLLFMRQNRYYSLGTLLTLTSLPAFVSKRPTTLQGLVAGVSFGLMFHANYLLLFSFGPAVFGAKMLLDRSLPPFRVLLAMAVAGAMFILPGFAIYGIGKQGGMLDFTRIPSNTEEYFYHVTQFMVPLPLLIAFLWRFRKSLSIRRPQFEDRREWWAAFFFIVIIINVAMLTLIPQRFFRYIVHLFPLIAFLFAWATIKLWSWQRVASVLLGIMLLFTNWLHIQPMDWLGISNRPWHTDTSMLTYTNFPISLFLTEMVNGYPDVNANIIEFFEENAEPDDSILITYGELPLQFYTNFRIMGGLQKENLDFLKDPDWVLKRNVSRTRRDGTLVYSDQAALLELDLENDYDRIVLDHPDEEFGNRPDPYYHRFIPYGEPYQNLVVYKRKKAFEEEQ</sequence>